<evidence type="ECO:0000256" key="3">
    <source>
        <dbReference type="ARBA" id="ARBA00006577"/>
    </source>
</evidence>
<dbReference type="Pfam" id="PF01346">
    <property type="entry name" value="FKBP_N"/>
    <property type="match status" value="1"/>
</dbReference>
<proteinExistence type="inferred from homology"/>
<dbReference type="Proteomes" id="UP000298564">
    <property type="component" value="Chromosome"/>
</dbReference>
<evidence type="ECO:0000256" key="1">
    <source>
        <dbReference type="ARBA" id="ARBA00000971"/>
    </source>
</evidence>
<comment type="catalytic activity">
    <reaction evidence="1 6 7">
        <text>[protein]-peptidylproline (omega=180) = [protein]-peptidylproline (omega=0)</text>
        <dbReference type="Rhea" id="RHEA:16237"/>
        <dbReference type="Rhea" id="RHEA-COMP:10747"/>
        <dbReference type="Rhea" id="RHEA-COMP:10748"/>
        <dbReference type="ChEBI" id="CHEBI:83833"/>
        <dbReference type="ChEBI" id="CHEBI:83834"/>
        <dbReference type="EC" id="5.2.1.8"/>
    </reaction>
</comment>
<dbReference type="NCBIfam" id="NF008150">
    <property type="entry name" value="PRK10902.1"/>
    <property type="match status" value="1"/>
</dbReference>
<reference evidence="9 10" key="2">
    <citation type="submission" date="2019-05" db="EMBL/GenBank/DDBJ databases">
        <title>Genome evolution of the obligate endosymbiont Buchnera aphidicola.</title>
        <authorList>
            <person name="Moran N.A."/>
        </authorList>
    </citation>
    <scope>NUCLEOTIDE SEQUENCE [LARGE SCALE GENOMIC DNA]</scope>
    <source>
        <strain evidence="9 10">Lps</strain>
    </source>
</reference>
<evidence type="ECO:0000256" key="7">
    <source>
        <dbReference type="RuleBase" id="RU003915"/>
    </source>
</evidence>
<comment type="function">
    <text evidence="2">PPIases accelerate the folding of proteins. It catalyzes the cis-trans isomerization of proline imidic peptide bonds in oligopeptides.</text>
</comment>
<dbReference type="GO" id="GO:0003755">
    <property type="term" value="F:peptidyl-prolyl cis-trans isomerase activity"/>
    <property type="evidence" value="ECO:0007669"/>
    <property type="project" value="UniProtKB-UniRule"/>
</dbReference>
<gene>
    <name evidence="9" type="ORF">D9V70_02740</name>
</gene>
<dbReference type="GO" id="GO:0006457">
    <property type="term" value="P:protein folding"/>
    <property type="evidence" value="ECO:0007669"/>
    <property type="project" value="InterPro"/>
</dbReference>
<dbReference type="InterPro" id="IPR001179">
    <property type="entry name" value="PPIase_FKBP_dom"/>
</dbReference>
<evidence type="ECO:0000256" key="4">
    <source>
        <dbReference type="ARBA" id="ARBA00023110"/>
    </source>
</evidence>
<evidence type="ECO:0000256" key="2">
    <source>
        <dbReference type="ARBA" id="ARBA00002388"/>
    </source>
</evidence>
<dbReference type="EMBL" id="CP034870">
    <property type="protein sequence ID" value="QCI22358.1"/>
    <property type="molecule type" value="Genomic_DNA"/>
</dbReference>
<dbReference type="InterPro" id="IPR036944">
    <property type="entry name" value="PPIase_FKBP_N_sf"/>
</dbReference>
<dbReference type="RefSeq" id="WP_158356198.1">
    <property type="nucleotide sequence ID" value="NZ_CP034870.1"/>
</dbReference>
<reference evidence="9 10" key="1">
    <citation type="submission" date="2018-12" db="EMBL/GenBank/DDBJ databases">
        <authorList>
            <person name="Chong R.A."/>
        </authorList>
    </citation>
    <scope>NUCLEOTIDE SEQUENCE [LARGE SCALE GENOMIC DNA]</scope>
    <source>
        <strain evidence="9 10">Lps</strain>
    </source>
</reference>
<sequence>MIFFILKKIILLCIILYVPKSFSESISLNNINFQPHLETKNTFTNNDDKLGYALGVSLGNYVNQSFEKQKNIGVHLNKNSLLKGVQDAISGNLQLSHEEISSILLQLEEKLNNATKIQLEKNAKENLARGELYMKNFSKTKGAKKTSSGLLYIIEKPGEGDSLTNNTKITVHYKGTLIDGTEFDNSYKRGEPVSLMLKDVILGWQEGLKYIKKGGKIKLIIPPNLGYGKKEISTIPGNSTLIFDIELLDVINI</sequence>
<dbReference type="Pfam" id="PF00254">
    <property type="entry name" value="FKBP_C"/>
    <property type="match status" value="1"/>
</dbReference>
<dbReference type="EC" id="5.2.1.8" evidence="7"/>
<protein>
    <recommendedName>
        <fullName evidence="7">Peptidyl-prolyl cis-trans isomerase</fullName>
        <ecNumber evidence="7">5.2.1.8</ecNumber>
    </recommendedName>
</protein>
<evidence type="ECO:0000256" key="5">
    <source>
        <dbReference type="ARBA" id="ARBA00023235"/>
    </source>
</evidence>
<dbReference type="InterPro" id="IPR046357">
    <property type="entry name" value="PPIase_dom_sf"/>
</dbReference>
<accession>A0A4D6Y805</accession>
<dbReference type="SUPFAM" id="SSF54534">
    <property type="entry name" value="FKBP-like"/>
    <property type="match status" value="1"/>
</dbReference>
<dbReference type="Gene3D" id="3.10.50.40">
    <property type="match status" value="1"/>
</dbReference>
<dbReference type="AlphaFoldDB" id="A0A4D6Y805"/>
<evidence type="ECO:0000256" key="6">
    <source>
        <dbReference type="PROSITE-ProRule" id="PRU00277"/>
    </source>
</evidence>
<dbReference type="PANTHER" id="PTHR43811">
    <property type="entry name" value="FKBP-TYPE PEPTIDYL-PROLYL CIS-TRANS ISOMERASE FKPA"/>
    <property type="match status" value="1"/>
</dbReference>
<evidence type="ECO:0000313" key="9">
    <source>
        <dbReference type="EMBL" id="QCI22358.1"/>
    </source>
</evidence>
<feature type="domain" description="PPIase FKBP-type" evidence="8">
    <location>
        <begin position="166"/>
        <end position="251"/>
    </location>
</feature>
<name>A0A4D6Y805_9GAMM</name>
<organism evidence="9 10">
    <name type="scientific">Buchnera aphidicola</name>
    <name type="common">Lipaphis pseudobrassicae</name>
    <dbReference type="NCBI Taxonomy" id="1258543"/>
    <lineage>
        <taxon>Bacteria</taxon>
        <taxon>Pseudomonadati</taxon>
        <taxon>Pseudomonadota</taxon>
        <taxon>Gammaproteobacteria</taxon>
        <taxon>Enterobacterales</taxon>
        <taxon>Erwiniaceae</taxon>
        <taxon>Buchnera</taxon>
    </lineage>
</organism>
<dbReference type="PANTHER" id="PTHR43811:SF19">
    <property type="entry name" value="39 KDA FK506-BINDING NUCLEAR PROTEIN"/>
    <property type="match status" value="1"/>
</dbReference>
<evidence type="ECO:0000313" key="10">
    <source>
        <dbReference type="Proteomes" id="UP000298564"/>
    </source>
</evidence>
<dbReference type="InterPro" id="IPR000774">
    <property type="entry name" value="PPIase_FKBP_N"/>
</dbReference>
<comment type="similarity">
    <text evidence="3 7">Belongs to the FKBP-type PPIase family.</text>
</comment>
<dbReference type="OrthoDB" id="9814548at2"/>
<evidence type="ECO:0000259" key="8">
    <source>
        <dbReference type="PROSITE" id="PS50059"/>
    </source>
</evidence>
<dbReference type="Gene3D" id="1.10.287.460">
    <property type="entry name" value="Peptidyl-prolyl cis-trans isomerase, FKBP-type, N-terminal domain"/>
    <property type="match status" value="1"/>
</dbReference>
<keyword evidence="5 6" id="KW-0413">Isomerase</keyword>
<dbReference type="PROSITE" id="PS50059">
    <property type="entry name" value="FKBP_PPIASE"/>
    <property type="match status" value="1"/>
</dbReference>
<keyword evidence="4 6" id="KW-0697">Rotamase</keyword>